<dbReference type="EMBL" id="FOFG01000001">
    <property type="protein sequence ID" value="SEP77487.1"/>
    <property type="molecule type" value="Genomic_DNA"/>
</dbReference>
<protein>
    <submittedName>
        <fullName evidence="2">Putative ABC transport system substrate-binding protein</fullName>
    </submittedName>
</protein>
<name>A0A1H9ALY4_9HYPH</name>
<feature type="signal peptide" evidence="1">
    <location>
        <begin position="1"/>
        <end position="21"/>
    </location>
</feature>
<dbReference type="PANTHER" id="PTHR35271">
    <property type="entry name" value="ABC TRANSPORTER, SUBSTRATE-BINDING LIPOPROTEIN-RELATED"/>
    <property type="match status" value="1"/>
</dbReference>
<dbReference type="Pfam" id="PF04392">
    <property type="entry name" value="ABC_sub_bind"/>
    <property type="match status" value="1"/>
</dbReference>
<organism evidence="2 3">
    <name type="scientific">Faunimonas pinastri</name>
    <dbReference type="NCBI Taxonomy" id="1855383"/>
    <lineage>
        <taxon>Bacteria</taxon>
        <taxon>Pseudomonadati</taxon>
        <taxon>Pseudomonadota</taxon>
        <taxon>Alphaproteobacteria</taxon>
        <taxon>Hyphomicrobiales</taxon>
        <taxon>Afifellaceae</taxon>
        <taxon>Faunimonas</taxon>
    </lineage>
</organism>
<dbReference type="Proteomes" id="UP000199647">
    <property type="component" value="Unassembled WGS sequence"/>
</dbReference>
<proteinExistence type="predicted"/>
<keyword evidence="3" id="KW-1185">Reference proteome</keyword>
<evidence type="ECO:0000313" key="2">
    <source>
        <dbReference type="EMBL" id="SEP77487.1"/>
    </source>
</evidence>
<dbReference type="STRING" id="1855383.SAMN05216548_101460"/>
<dbReference type="OrthoDB" id="9776955at2"/>
<gene>
    <name evidence="2" type="ORF">SAMN05216548_101460</name>
</gene>
<dbReference type="Gene3D" id="3.40.50.2300">
    <property type="match status" value="2"/>
</dbReference>
<dbReference type="SUPFAM" id="SSF53822">
    <property type="entry name" value="Periplasmic binding protein-like I"/>
    <property type="match status" value="1"/>
</dbReference>
<dbReference type="CDD" id="cd06325">
    <property type="entry name" value="PBP1_ABC_unchar_transporter"/>
    <property type="match status" value="1"/>
</dbReference>
<feature type="chain" id="PRO_5011623078" evidence="1">
    <location>
        <begin position="22"/>
        <end position="317"/>
    </location>
</feature>
<keyword evidence="1" id="KW-0732">Signal</keyword>
<evidence type="ECO:0000313" key="3">
    <source>
        <dbReference type="Proteomes" id="UP000199647"/>
    </source>
</evidence>
<dbReference type="InterPro" id="IPR028082">
    <property type="entry name" value="Peripla_BP_I"/>
</dbReference>
<dbReference type="RefSeq" id="WP_092494941.1">
    <property type="nucleotide sequence ID" value="NZ_FOFG01000001.1"/>
</dbReference>
<reference evidence="2 3" key="1">
    <citation type="submission" date="2016-10" db="EMBL/GenBank/DDBJ databases">
        <authorList>
            <person name="de Groot N.N."/>
        </authorList>
    </citation>
    <scope>NUCLEOTIDE SEQUENCE [LARGE SCALE GENOMIC DNA]</scope>
    <source>
        <strain evidence="2 3">A52C2</strain>
    </source>
</reference>
<dbReference type="PANTHER" id="PTHR35271:SF1">
    <property type="entry name" value="ABC TRANSPORTER, SUBSTRATE-BINDING LIPOPROTEIN"/>
    <property type="match status" value="1"/>
</dbReference>
<evidence type="ECO:0000256" key="1">
    <source>
        <dbReference type="SAM" id="SignalP"/>
    </source>
</evidence>
<dbReference type="InterPro" id="IPR007487">
    <property type="entry name" value="ABC_transpt-TYRBP-like"/>
</dbReference>
<accession>A0A1H9ALY4</accession>
<sequence length="317" mass="32130">MRRLLCTAAGSVMLLTGAASAAPLSVDITAIVQHPALDAVREGVKKGLADAGMKEGTDVTFAFESAQGSPATAAQIARKFVGESPAAIVAISTPSAQAAAAATKSVPIVFSAVTDPAGAQLVKSVEKPGGNVTGVSDMLPVKDQVALIHEITPDVKRVGFIYNPGEANSVSSLKAFKEAAAASGLSVVEGPATRSADVQATVRSLVGKVDALYVPTDNTIVSAFEGAVSVANSAKLPFYAADTDTVKRGALAAVGFNYFDVGVETGQVVAKILKGEKAGEIPVVFAKGTDLQVNKTTAAKIGLTIPEAVLGRAKVVE</sequence>
<dbReference type="AlphaFoldDB" id="A0A1H9ALY4"/>